<gene>
    <name evidence="2" type="ORF">acsn021_35970</name>
</gene>
<proteinExistence type="predicted"/>
<dbReference type="EMBL" id="AP023367">
    <property type="protein sequence ID" value="BCJ96028.1"/>
    <property type="molecule type" value="Genomic_DNA"/>
</dbReference>
<dbReference type="GO" id="GO:0006508">
    <property type="term" value="P:proteolysis"/>
    <property type="evidence" value="ECO:0007669"/>
    <property type="project" value="InterPro"/>
</dbReference>
<keyword evidence="3" id="KW-1185">Reference proteome</keyword>
<protein>
    <recommendedName>
        <fullName evidence="1">Metalloprotease TldD/E C-terminal domain-containing protein</fullName>
    </recommendedName>
</protein>
<dbReference type="GO" id="GO:0005829">
    <property type="term" value="C:cytosol"/>
    <property type="evidence" value="ECO:0007669"/>
    <property type="project" value="TreeGrafter"/>
</dbReference>
<feature type="domain" description="Metalloprotease TldD/E C-terminal" evidence="1">
    <location>
        <begin position="225"/>
        <end position="423"/>
    </location>
</feature>
<dbReference type="SUPFAM" id="SSF111283">
    <property type="entry name" value="Putative modulator of DNA gyrase, PmbA/TldD"/>
    <property type="match status" value="1"/>
</dbReference>
<dbReference type="GO" id="GO:0008237">
    <property type="term" value="F:metallopeptidase activity"/>
    <property type="evidence" value="ECO:0007669"/>
    <property type="project" value="InterPro"/>
</dbReference>
<dbReference type="Pfam" id="PF19289">
    <property type="entry name" value="PmbA_TldD_3rd"/>
    <property type="match status" value="1"/>
</dbReference>
<name>A0A6S6RAR4_9FIRM</name>
<evidence type="ECO:0000313" key="2">
    <source>
        <dbReference type="EMBL" id="BCJ96028.1"/>
    </source>
</evidence>
<organism evidence="2 3">
    <name type="scientific">Anaerocolumna cellulosilytica</name>
    <dbReference type="NCBI Taxonomy" id="433286"/>
    <lineage>
        <taxon>Bacteria</taxon>
        <taxon>Bacillati</taxon>
        <taxon>Bacillota</taxon>
        <taxon>Clostridia</taxon>
        <taxon>Lachnospirales</taxon>
        <taxon>Lachnospiraceae</taxon>
        <taxon>Anaerocolumna</taxon>
    </lineage>
</organism>
<reference evidence="2 3" key="1">
    <citation type="journal article" date="2016" name="Int. J. Syst. Evol. Microbiol.">
        <title>Descriptions of Anaerotaenia torta gen. nov., sp. nov. and Anaerocolumna cellulosilytica gen. nov., sp. nov. isolated from a methanogenic reactor of cattle waste.</title>
        <authorList>
            <person name="Uek A."/>
            <person name="Ohtaki Y."/>
            <person name="Kaku N."/>
            <person name="Ueki K."/>
        </authorList>
    </citation>
    <scope>NUCLEOTIDE SEQUENCE [LARGE SCALE GENOMIC DNA]</scope>
    <source>
        <strain evidence="2 3">SN021</strain>
    </source>
</reference>
<dbReference type="PANTHER" id="PTHR43421:SF1">
    <property type="entry name" value="METALLOPROTEASE PMBA"/>
    <property type="match status" value="1"/>
</dbReference>
<accession>A0A6S6RAR4</accession>
<dbReference type="InterPro" id="IPR045569">
    <property type="entry name" value="Metalloprtase-TldD/E_C"/>
</dbReference>
<dbReference type="PANTHER" id="PTHR43421">
    <property type="entry name" value="METALLOPROTEASE PMBA"/>
    <property type="match status" value="1"/>
</dbReference>
<sequence length="424" mass="47565">MFDKILSALAENKISEYLINDTLKESVELFFIKKSLDMRRQKDVHHYSVTVYHDFSKDNIKMRGSSTISLFSGMTEAEISNSIKNAYYAASFVCNPYYDLPSGQKEALLKIKNALTDLSLSESAKKMTTALFEMDTEKDTFLNSAEIFLEKVTNRIVNSRGIDVSYEKTTVKGEFVAQCVTPQDVETYQSFSYDNLDTEALKTKVKQTLAMTKARANANTAPAAGEYTVLLSGQYVRELFHYYLNRSSAGMIYPKYSNYQIGSNVQGEDVQGEALNITLIANEPYSSEGIPMKDLPLVAESKLETIHGNSRFCHYLGITPTGQYQSIKVPSGSLSFDDMKKEKYLHVVNFSDFQMDDFSGHFGGEIRLAFLYDGKTVTPVTGGSINGSILDVQRNFSFSKELQVEEHFEGPFAVKLEHIRVAGI</sequence>
<dbReference type="InterPro" id="IPR047657">
    <property type="entry name" value="PmbA"/>
</dbReference>
<dbReference type="InterPro" id="IPR036059">
    <property type="entry name" value="TldD/PmbA_sf"/>
</dbReference>
<dbReference type="KEGG" id="acel:acsn021_35970"/>
<dbReference type="AlphaFoldDB" id="A0A6S6RAR4"/>
<evidence type="ECO:0000313" key="3">
    <source>
        <dbReference type="Proteomes" id="UP000515561"/>
    </source>
</evidence>
<dbReference type="Proteomes" id="UP000515561">
    <property type="component" value="Chromosome"/>
</dbReference>
<evidence type="ECO:0000259" key="1">
    <source>
        <dbReference type="Pfam" id="PF19289"/>
    </source>
</evidence>